<keyword evidence="2" id="KW-0472">Membrane</keyword>
<reference evidence="3 4" key="1">
    <citation type="submission" date="2019-12" db="EMBL/GenBank/DDBJ databases">
        <title>Genomic-based taxomic classification of the family Erythrobacteraceae.</title>
        <authorList>
            <person name="Xu L."/>
        </authorList>
    </citation>
    <scope>NUCLEOTIDE SEQUENCE [LARGE SCALE GENOMIC DNA]</scope>
    <source>
        <strain evidence="3 4">RC4-10-4</strain>
    </source>
</reference>
<evidence type="ECO:0000256" key="2">
    <source>
        <dbReference type="SAM" id="Phobius"/>
    </source>
</evidence>
<evidence type="ECO:0000313" key="4">
    <source>
        <dbReference type="Proteomes" id="UP000460626"/>
    </source>
</evidence>
<sequence length="231" mass="24128">MTWIVVILLALACFAVAVVVFRLPRVLWTSLGAALALGLVGYAWQASPGLPSARAAGAFDAGAQEVDVVVQRQEFIADEDRSTANLLITADAMSRRGRHTDAAAYLAGVTEQNPADFEGWLALGIALTEHAEGTLTAPALYAFKQAAQIKPSHPGPGYFLGVSLIRQGRLAEARQVWAETLAVAPVDAAGRAGLADRLERLDMLLAQLASDNPAAPAGPSPAAPIPGNTNQ</sequence>
<keyword evidence="2" id="KW-1133">Transmembrane helix</keyword>
<organism evidence="3 4">
    <name type="scientific">Aurantiacibacter arachoides</name>
    <dbReference type="NCBI Taxonomy" id="1850444"/>
    <lineage>
        <taxon>Bacteria</taxon>
        <taxon>Pseudomonadati</taxon>
        <taxon>Pseudomonadota</taxon>
        <taxon>Alphaproteobacteria</taxon>
        <taxon>Sphingomonadales</taxon>
        <taxon>Erythrobacteraceae</taxon>
        <taxon>Aurantiacibacter</taxon>
    </lineage>
</organism>
<comment type="caution">
    <text evidence="3">The sequence shown here is derived from an EMBL/GenBank/DDBJ whole genome shotgun (WGS) entry which is preliminary data.</text>
</comment>
<dbReference type="Pfam" id="PF14559">
    <property type="entry name" value="TPR_19"/>
    <property type="match status" value="1"/>
</dbReference>
<evidence type="ECO:0000256" key="1">
    <source>
        <dbReference type="SAM" id="MobiDB-lite"/>
    </source>
</evidence>
<protein>
    <submittedName>
        <fullName evidence="3">Cytochrome C biosynthesis protein</fullName>
    </submittedName>
</protein>
<dbReference type="Proteomes" id="UP000460626">
    <property type="component" value="Unassembled WGS sequence"/>
</dbReference>
<keyword evidence="2" id="KW-0812">Transmembrane</keyword>
<name>A0A844ZYF6_9SPHN</name>
<gene>
    <name evidence="3" type="ORF">GRI62_04810</name>
</gene>
<accession>A0A844ZYF6</accession>
<keyword evidence="4" id="KW-1185">Reference proteome</keyword>
<evidence type="ECO:0000313" key="3">
    <source>
        <dbReference type="EMBL" id="MXO92925.1"/>
    </source>
</evidence>
<dbReference type="EMBL" id="WTYH01000001">
    <property type="protein sequence ID" value="MXO92925.1"/>
    <property type="molecule type" value="Genomic_DNA"/>
</dbReference>
<dbReference type="InterPro" id="IPR011990">
    <property type="entry name" value="TPR-like_helical_dom_sf"/>
</dbReference>
<dbReference type="RefSeq" id="WP_131452247.1">
    <property type="nucleotide sequence ID" value="NZ_BMJK01000001.1"/>
</dbReference>
<dbReference type="AlphaFoldDB" id="A0A844ZYF6"/>
<proteinExistence type="predicted"/>
<dbReference type="Gene3D" id="1.25.40.10">
    <property type="entry name" value="Tetratricopeptide repeat domain"/>
    <property type="match status" value="1"/>
</dbReference>
<feature type="transmembrane region" description="Helical" evidence="2">
    <location>
        <begin position="27"/>
        <end position="44"/>
    </location>
</feature>
<dbReference type="OrthoDB" id="7390129at2"/>
<dbReference type="SUPFAM" id="SSF48452">
    <property type="entry name" value="TPR-like"/>
    <property type="match status" value="1"/>
</dbReference>
<feature type="region of interest" description="Disordered" evidence="1">
    <location>
        <begin position="212"/>
        <end position="231"/>
    </location>
</feature>